<evidence type="ECO:0000313" key="1">
    <source>
        <dbReference type="EMBL" id="PZR07096.1"/>
    </source>
</evidence>
<evidence type="ECO:0000313" key="2">
    <source>
        <dbReference type="Proteomes" id="UP000249061"/>
    </source>
</evidence>
<dbReference type="AlphaFoldDB" id="A0A2W5T4J4"/>
<gene>
    <name evidence="1" type="ORF">DI536_28995</name>
</gene>
<sequence>MSAVQYKLTLRPDGRGVLCDPPGPCRCGHVAALFVFRGGDSGCASCMPEETTQLEQQVTAELGAEQLLSAA</sequence>
<reference evidence="1 2" key="1">
    <citation type="submission" date="2017-08" db="EMBL/GenBank/DDBJ databases">
        <title>Infants hospitalized years apart are colonized by the same room-sourced microbial strains.</title>
        <authorList>
            <person name="Brooks B."/>
            <person name="Olm M.R."/>
            <person name="Firek B.A."/>
            <person name="Baker R."/>
            <person name="Thomas B.C."/>
            <person name="Morowitz M.J."/>
            <person name="Banfield J.F."/>
        </authorList>
    </citation>
    <scope>NUCLEOTIDE SEQUENCE [LARGE SCALE GENOMIC DNA]</scope>
    <source>
        <strain evidence="1">S2_003_000_R2_14</strain>
    </source>
</reference>
<accession>A0A2W5T4J4</accession>
<comment type="caution">
    <text evidence="1">The sequence shown here is derived from an EMBL/GenBank/DDBJ whole genome shotgun (WGS) entry which is preliminary data.</text>
</comment>
<dbReference type="Proteomes" id="UP000249061">
    <property type="component" value="Unassembled WGS sequence"/>
</dbReference>
<dbReference type="EMBL" id="QFQP01000034">
    <property type="protein sequence ID" value="PZR07096.1"/>
    <property type="molecule type" value="Genomic_DNA"/>
</dbReference>
<name>A0A2W5T4J4_9BACT</name>
<protein>
    <submittedName>
        <fullName evidence="1">Uncharacterized protein</fullName>
    </submittedName>
</protein>
<proteinExistence type="predicted"/>
<organism evidence="1 2">
    <name type="scientific">Archangium gephyra</name>
    <dbReference type="NCBI Taxonomy" id="48"/>
    <lineage>
        <taxon>Bacteria</taxon>
        <taxon>Pseudomonadati</taxon>
        <taxon>Myxococcota</taxon>
        <taxon>Myxococcia</taxon>
        <taxon>Myxococcales</taxon>
        <taxon>Cystobacterineae</taxon>
        <taxon>Archangiaceae</taxon>
        <taxon>Archangium</taxon>
    </lineage>
</organism>